<dbReference type="PANTHER" id="PTHR43798:SF31">
    <property type="entry name" value="AB HYDROLASE SUPERFAMILY PROTEIN YCLE"/>
    <property type="match status" value="1"/>
</dbReference>
<dbReference type="PANTHER" id="PTHR43798">
    <property type="entry name" value="MONOACYLGLYCEROL LIPASE"/>
    <property type="match status" value="1"/>
</dbReference>
<evidence type="ECO:0000313" key="4">
    <source>
        <dbReference type="Proteomes" id="UP001589693"/>
    </source>
</evidence>
<dbReference type="Pfam" id="PF00561">
    <property type="entry name" value="Abhydrolase_1"/>
    <property type="match status" value="1"/>
</dbReference>
<evidence type="ECO:0000313" key="3">
    <source>
        <dbReference type="EMBL" id="MFB9907979.1"/>
    </source>
</evidence>
<evidence type="ECO:0000256" key="1">
    <source>
        <dbReference type="ARBA" id="ARBA00022801"/>
    </source>
</evidence>
<organism evidence="3 4">
    <name type="scientific">Allokutzneria oryzae</name>
    <dbReference type="NCBI Taxonomy" id="1378989"/>
    <lineage>
        <taxon>Bacteria</taxon>
        <taxon>Bacillati</taxon>
        <taxon>Actinomycetota</taxon>
        <taxon>Actinomycetes</taxon>
        <taxon>Pseudonocardiales</taxon>
        <taxon>Pseudonocardiaceae</taxon>
        <taxon>Allokutzneria</taxon>
    </lineage>
</organism>
<reference evidence="3 4" key="1">
    <citation type="submission" date="2024-09" db="EMBL/GenBank/DDBJ databases">
        <authorList>
            <person name="Sun Q."/>
            <person name="Mori K."/>
        </authorList>
    </citation>
    <scope>NUCLEOTIDE SEQUENCE [LARGE SCALE GENOMIC DNA]</scope>
    <source>
        <strain evidence="3 4">TBRC 7907</strain>
    </source>
</reference>
<accession>A0ABV6A7S5</accession>
<proteinExistence type="predicted"/>
<keyword evidence="1 3" id="KW-0378">Hydrolase</keyword>
<name>A0ABV6A7S5_9PSEU</name>
<dbReference type="RefSeq" id="WP_377859097.1">
    <property type="nucleotide sequence ID" value="NZ_JBHLZU010000026.1"/>
</dbReference>
<comment type="caution">
    <text evidence="3">The sequence shown here is derived from an EMBL/GenBank/DDBJ whole genome shotgun (WGS) entry which is preliminary data.</text>
</comment>
<dbReference type="SUPFAM" id="SSF53474">
    <property type="entry name" value="alpha/beta-Hydrolases"/>
    <property type="match status" value="1"/>
</dbReference>
<dbReference type="InterPro" id="IPR029058">
    <property type="entry name" value="AB_hydrolase_fold"/>
</dbReference>
<dbReference type="Proteomes" id="UP001589693">
    <property type="component" value="Unassembled WGS sequence"/>
</dbReference>
<dbReference type="GO" id="GO:0016787">
    <property type="term" value="F:hydrolase activity"/>
    <property type="evidence" value="ECO:0007669"/>
    <property type="project" value="UniProtKB-KW"/>
</dbReference>
<sequence length="312" mass="33623">MEERWVSGTDGTKIRAWRSGSAGPPVLLCPGLGTMAEAWPALVRPDATVRVHSWYHRGTFDSPRPADESRIRLADHVDDAIAVLDDAGVRRCVVVGWSLGVTVATELARRHPDRVAGLMLVGGAPGAFFDDVLGVLGLPKAVSRAIALGGTHALRWASPVLDAVLHRLPVTELGTTLLRHSGLMLPDSDPQAVRALLERFLRHDWHWFFTLALALGDTGRQDISSVSCPVTVLAGRFDLLADPRETWSAAGPLPQARLRLLPCSHFVPLEAPDVVAEELDLLVERAAAVRDALDYADPRPLTPGSPADAYPG</sequence>
<feature type="domain" description="AB hydrolase-1" evidence="2">
    <location>
        <begin position="24"/>
        <end position="272"/>
    </location>
</feature>
<protein>
    <submittedName>
        <fullName evidence="3">Alpha/beta fold hydrolase</fullName>
    </submittedName>
</protein>
<dbReference type="EMBL" id="JBHLZU010000026">
    <property type="protein sequence ID" value="MFB9907979.1"/>
    <property type="molecule type" value="Genomic_DNA"/>
</dbReference>
<gene>
    <name evidence="3" type="ORF">ACFFQA_28940</name>
</gene>
<evidence type="ECO:0000259" key="2">
    <source>
        <dbReference type="Pfam" id="PF00561"/>
    </source>
</evidence>
<keyword evidence="4" id="KW-1185">Reference proteome</keyword>
<dbReference type="InterPro" id="IPR000073">
    <property type="entry name" value="AB_hydrolase_1"/>
</dbReference>
<dbReference type="Gene3D" id="3.40.50.1820">
    <property type="entry name" value="alpha/beta hydrolase"/>
    <property type="match status" value="1"/>
</dbReference>
<dbReference type="InterPro" id="IPR050266">
    <property type="entry name" value="AB_hydrolase_sf"/>
</dbReference>